<dbReference type="InterPro" id="IPR051553">
    <property type="entry name" value="Ran_GTPase-activating"/>
</dbReference>
<feature type="repeat" description="RCC1" evidence="3">
    <location>
        <begin position="172"/>
        <end position="234"/>
    </location>
</feature>
<keyword evidence="6" id="KW-1185">Reference proteome</keyword>
<feature type="repeat" description="RCC1" evidence="3">
    <location>
        <begin position="2"/>
        <end position="56"/>
    </location>
</feature>
<dbReference type="InterPro" id="IPR000408">
    <property type="entry name" value="Reg_chr_condens"/>
</dbReference>
<sequence length="398" mass="41738">MTGLFALGSNGSGQLGIGHKEDVSVPKPVLFHCEPPSDPITKIAAGGNHTVILTESGKAYWSGDSSKGACGITTISTADNAQFEEFILAESETLGPIAHIACAWDSTTCVVRDEQGKARKVYSCGTGEQGQLGFEAKGIVEPKLVPDFPPEGTEVTHLASGMAHIVAVLDNGDVYGWGNGRKGQLGQAVALDDGAPPAPIINCAPCKIGSSSGVDFRVVNAVCGQYTTCLFGESTEGRVLVLGPDKWGLKSKAPSAIPGWNTVDGGWGDIFVAGEDGTLTAWGRDEHGQLPPPNLPKITKFVAGSEHSVAVTDSDEVISWGWGEHGNCGPQTDGPSGVVKARWNVIASGDFLLKVLKLQRLGQDVQLAGFTYTQKACISRPRAILNNNSKISWAMNSL</sequence>
<evidence type="ECO:0000259" key="4">
    <source>
        <dbReference type="Pfam" id="PF25390"/>
    </source>
</evidence>
<dbReference type="PANTHER" id="PTHR45982:SF5">
    <property type="entry name" value="RCC DOMAIN-CONTAINING PROTEIN ATS1"/>
    <property type="match status" value="1"/>
</dbReference>
<dbReference type="PROSITE" id="PS50012">
    <property type="entry name" value="RCC1_3"/>
    <property type="match status" value="4"/>
</dbReference>
<feature type="domain" description="RCC1-like" evidence="4">
    <location>
        <begin position="4"/>
        <end position="332"/>
    </location>
</feature>
<organism evidence="5 6">
    <name type="scientific">Apiospora rasikravindrae</name>
    <dbReference type="NCBI Taxonomy" id="990691"/>
    <lineage>
        <taxon>Eukaryota</taxon>
        <taxon>Fungi</taxon>
        <taxon>Dikarya</taxon>
        <taxon>Ascomycota</taxon>
        <taxon>Pezizomycotina</taxon>
        <taxon>Sordariomycetes</taxon>
        <taxon>Xylariomycetidae</taxon>
        <taxon>Amphisphaeriales</taxon>
        <taxon>Apiosporaceae</taxon>
        <taxon>Apiospora</taxon>
    </lineage>
</organism>
<proteinExistence type="predicted"/>
<feature type="repeat" description="RCC1" evidence="3">
    <location>
        <begin position="119"/>
        <end position="171"/>
    </location>
</feature>
<keyword evidence="2" id="KW-0677">Repeat</keyword>
<dbReference type="Proteomes" id="UP001444661">
    <property type="component" value="Unassembled WGS sequence"/>
</dbReference>
<accession>A0ABR1UAI7</accession>
<dbReference type="PANTHER" id="PTHR45982">
    <property type="entry name" value="REGULATOR OF CHROMOSOME CONDENSATION"/>
    <property type="match status" value="1"/>
</dbReference>
<dbReference type="Pfam" id="PF25390">
    <property type="entry name" value="WD40_RLD"/>
    <property type="match status" value="1"/>
</dbReference>
<name>A0ABR1UAI7_9PEZI</name>
<dbReference type="SUPFAM" id="SSF50985">
    <property type="entry name" value="RCC1/BLIP-II"/>
    <property type="match status" value="1"/>
</dbReference>
<feature type="repeat" description="RCC1" evidence="3">
    <location>
        <begin position="277"/>
        <end position="314"/>
    </location>
</feature>
<reference evidence="5 6" key="1">
    <citation type="submission" date="2023-01" db="EMBL/GenBank/DDBJ databases">
        <title>Analysis of 21 Apiospora genomes using comparative genomics revels a genus with tremendous synthesis potential of carbohydrate active enzymes and secondary metabolites.</title>
        <authorList>
            <person name="Sorensen T."/>
        </authorList>
    </citation>
    <scope>NUCLEOTIDE SEQUENCE [LARGE SCALE GENOMIC DNA]</scope>
    <source>
        <strain evidence="5 6">CBS 33761</strain>
    </source>
</reference>
<evidence type="ECO:0000256" key="1">
    <source>
        <dbReference type="ARBA" id="ARBA00022658"/>
    </source>
</evidence>
<dbReference type="InterPro" id="IPR058923">
    <property type="entry name" value="RCC1-like_dom"/>
</dbReference>
<protein>
    <submittedName>
        <fullName evidence="5">Alpha-tubulin suppressor</fullName>
    </submittedName>
</protein>
<dbReference type="EMBL" id="JAQQWK010000001">
    <property type="protein sequence ID" value="KAK8055899.1"/>
    <property type="molecule type" value="Genomic_DNA"/>
</dbReference>
<keyword evidence="1" id="KW-0344">Guanine-nucleotide releasing factor</keyword>
<evidence type="ECO:0000313" key="6">
    <source>
        <dbReference type="Proteomes" id="UP001444661"/>
    </source>
</evidence>
<evidence type="ECO:0000313" key="5">
    <source>
        <dbReference type="EMBL" id="KAK8055899.1"/>
    </source>
</evidence>
<dbReference type="Gene3D" id="2.130.10.30">
    <property type="entry name" value="Regulator of chromosome condensation 1/beta-lactamase-inhibitor protein II"/>
    <property type="match status" value="2"/>
</dbReference>
<dbReference type="PRINTS" id="PR00633">
    <property type="entry name" value="RCCNDNSATION"/>
</dbReference>
<dbReference type="InterPro" id="IPR009091">
    <property type="entry name" value="RCC1/BLIP-II"/>
</dbReference>
<comment type="caution">
    <text evidence="5">The sequence shown here is derived from an EMBL/GenBank/DDBJ whole genome shotgun (WGS) entry which is preliminary data.</text>
</comment>
<gene>
    <name evidence="5" type="ORF">PG993_001126</name>
</gene>
<evidence type="ECO:0000256" key="2">
    <source>
        <dbReference type="ARBA" id="ARBA00022737"/>
    </source>
</evidence>
<evidence type="ECO:0000256" key="3">
    <source>
        <dbReference type="PROSITE-ProRule" id="PRU00235"/>
    </source>
</evidence>